<reference evidence="1" key="2">
    <citation type="journal article" date="2021" name="PeerJ">
        <title>Extensive microbial diversity within the chicken gut microbiome revealed by metagenomics and culture.</title>
        <authorList>
            <person name="Gilroy R."/>
            <person name="Ravi A."/>
            <person name="Getino M."/>
            <person name="Pursley I."/>
            <person name="Horton D.L."/>
            <person name="Alikhan N.F."/>
            <person name="Baker D."/>
            <person name="Gharbi K."/>
            <person name="Hall N."/>
            <person name="Watson M."/>
            <person name="Adriaenssens E.M."/>
            <person name="Foster-Nyarko E."/>
            <person name="Jarju S."/>
            <person name="Secka A."/>
            <person name="Antonio M."/>
            <person name="Oren A."/>
            <person name="Chaudhuri R.R."/>
            <person name="La Ragione R."/>
            <person name="Hildebrand F."/>
            <person name="Pallen M.J."/>
        </authorList>
    </citation>
    <scope>NUCLEOTIDE SEQUENCE</scope>
    <source>
        <strain evidence="1">35461</strain>
    </source>
</reference>
<gene>
    <name evidence="1" type="ORF">IAC79_07115</name>
</gene>
<protein>
    <submittedName>
        <fullName evidence="1">Uncharacterized protein</fullName>
    </submittedName>
</protein>
<comment type="caution">
    <text evidence="1">The sequence shown here is derived from an EMBL/GenBank/DDBJ whole genome shotgun (WGS) entry which is preliminary data.</text>
</comment>
<dbReference type="Proteomes" id="UP000886845">
    <property type="component" value="Unassembled WGS sequence"/>
</dbReference>
<dbReference type="InterPro" id="IPR009319">
    <property type="entry name" value="Phage_A118_VSP1"/>
</dbReference>
<accession>A0A9D1T2W9</accession>
<dbReference type="GO" id="GO:0005198">
    <property type="term" value="F:structural molecule activity"/>
    <property type="evidence" value="ECO:0007669"/>
    <property type="project" value="InterPro"/>
</dbReference>
<evidence type="ECO:0000313" key="2">
    <source>
        <dbReference type="Proteomes" id="UP000886845"/>
    </source>
</evidence>
<proteinExistence type="predicted"/>
<sequence>MRQAAAKGEIIPRFSPEYLQEYLARISPKNAPALAAVFTQSMSASAKEALRLAAVDTFRAAAATGLTARERMKLLQENWAQRAKDTNPFRFVDRAGRRWENARYVQMLARTTAQRVQTAAFCDSMLQGGYPLARISNDSGNKDCGVCSAWEGRLIDLTAGNLFKKYGAVPLRAAREAGLFHPNCTHRLEYLSPTEYPKGAWDEFADRVGEPGAFGDPLKTNAGAESPAAAKRRAEAAAKAAEERAKKEAEAERAKFPIGKTGDWESLRLPPLATISPNEGKSLIDEEEAIARLRRGETIADVFGTGLDLGELARRHIMEAKDRPREVVKQRLSNLNNVIETLHNPLEVWKSEKKPYTTYIALIKDRTTQKAVLHVVVRKGTRVYSWHLNDREFEHGRNGTLLYRRPE</sequence>
<organism evidence="1 2">
    <name type="scientific">Candidatus Spyradenecus faecavium</name>
    <dbReference type="NCBI Taxonomy" id="2840947"/>
    <lineage>
        <taxon>Bacteria</taxon>
        <taxon>Pseudomonadati</taxon>
        <taxon>Lentisphaerota</taxon>
        <taxon>Lentisphaeria</taxon>
        <taxon>Lentisphaerales</taxon>
        <taxon>Lentisphaeraceae</taxon>
        <taxon>Lentisphaeraceae incertae sedis</taxon>
        <taxon>Candidatus Spyradenecus</taxon>
    </lineage>
</organism>
<dbReference type="Pfam" id="PF06152">
    <property type="entry name" value="Phage_min_cap2"/>
    <property type="match status" value="1"/>
</dbReference>
<dbReference type="AlphaFoldDB" id="A0A9D1T2W9"/>
<name>A0A9D1T2W9_9BACT</name>
<evidence type="ECO:0000313" key="1">
    <source>
        <dbReference type="EMBL" id="HIV09865.1"/>
    </source>
</evidence>
<reference evidence="1" key="1">
    <citation type="submission" date="2020-10" db="EMBL/GenBank/DDBJ databases">
        <authorList>
            <person name="Gilroy R."/>
        </authorList>
    </citation>
    <scope>NUCLEOTIDE SEQUENCE</scope>
    <source>
        <strain evidence="1">35461</strain>
    </source>
</reference>
<dbReference type="EMBL" id="DVOR01000229">
    <property type="protein sequence ID" value="HIV09865.1"/>
    <property type="molecule type" value="Genomic_DNA"/>
</dbReference>